<dbReference type="EMBL" id="CM041546">
    <property type="protein sequence ID" value="KAI3361056.1"/>
    <property type="molecule type" value="Genomic_DNA"/>
</dbReference>
<proteinExistence type="predicted"/>
<dbReference type="Proteomes" id="UP000831701">
    <property type="component" value="Chromosome 16"/>
</dbReference>
<accession>A0ACB8W019</accession>
<reference evidence="1" key="1">
    <citation type="submission" date="2022-04" db="EMBL/GenBank/DDBJ databases">
        <title>Jade perch genome.</title>
        <authorList>
            <person name="Chao B."/>
        </authorList>
    </citation>
    <scope>NUCLEOTIDE SEQUENCE</scope>
    <source>
        <strain evidence="1">CB-2022</strain>
    </source>
</reference>
<gene>
    <name evidence="1" type="ORF">L3Q82_013257</name>
</gene>
<keyword evidence="2" id="KW-1185">Reference proteome</keyword>
<comment type="caution">
    <text evidence="1">The sequence shown here is derived from an EMBL/GenBank/DDBJ whole genome shotgun (WGS) entry which is preliminary data.</text>
</comment>
<organism evidence="1 2">
    <name type="scientific">Scortum barcoo</name>
    <name type="common">barcoo grunter</name>
    <dbReference type="NCBI Taxonomy" id="214431"/>
    <lineage>
        <taxon>Eukaryota</taxon>
        <taxon>Metazoa</taxon>
        <taxon>Chordata</taxon>
        <taxon>Craniata</taxon>
        <taxon>Vertebrata</taxon>
        <taxon>Euteleostomi</taxon>
        <taxon>Actinopterygii</taxon>
        <taxon>Neopterygii</taxon>
        <taxon>Teleostei</taxon>
        <taxon>Neoteleostei</taxon>
        <taxon>Acanthomorphata</taxon>
        <taxon>Eupercaria</taxon>
        <taxon>Centrarchiformes</taxon>
        <taxon>Terapontoidei</taxon>
        <taxon>Terapontidae</taxon>
        <taxon>Scortum</taxon>
    </lineage>
</organism>
<name>A0ACB8W019_9TELE</name>
<evidence type="ECO:0000313" key="1">
    <source>
        <dbReference type="EMBL" id="KAI3361056.1"/>
    </source>
</evidence>
<evidence type="ECO:0000313" key="2">
    <source>
        <dbReference type="Proteomes" id="UP000831701"/>
    </source>
</evidence>
<sequence>MSAVGSLVPARFLTITAHLVIVITIFWSRENNVKACLPLDFTPEQFDNEDRKLVVALAVTLGLFAIELTGFFSGVSMFNCSQAVNTGTSLVLSSLLSVLVFAGMQMFSKQLGSTEWLTILGGFLGSVLFICSLTAFNNLENLIFGKGFQAKIFPESSAPHFHYFFFFPTPSPVVPVPVTVCLWAGTPCLRHHMPDFLPLCPVLHQQSICRSVPSSCTCSNSSQGFHQGQKEELMNLLDPICIQCFKDLIWEYYFESDQCSNCKFVSITMTSITHHLNLSSLLSAPSSAAMTELENCMESLIKIFHRYASDDDDGNTLNKKEFKKLMENELPTFLKTQNNPKAVDSILKDLDQNKDDKLTFEEFMSLVVGLSMASIAMARLDTVITNIVDIFMEYADDEGKKRQLNKEEFKKVLEQEIQSPELKGKINAGDIEEAMEMLDKNHDGEVNFREFCRCVCVLAKCYYQKKTGKAGKKGKGKEHEGEQEN</sequence>
<protein>
    <submittedName>
        <fullName evidence="1">Uncharacterized protein</fullName>
    </submittedName>
</protein>